<dbReference type="Gene3D" id="2.30.29.30">
    <property type="entry name" value="Pleckstrin-homology domain (PH domain)/Phosphotyrosine-binding domain (PTB)"/>
    <property type="match status" value="1"/>
</dbReference>
<feature type="compositionally biased region" description="Basic residues" evidence="4">
    <location>
        <begin position="369"/>
        <end position="378"/>
    </location>
</feature>
<dbReference type="GO" id="GO:0001664">
    <property type="term" value="F:G protein-coupled receptor binding"/>
    <property type="evidence" value="ECO:0007669"/>
    <property type="project" value="TreeGrafter"/>
</dbReference>
<comment type="caution">
    <text evidence="6">The sequence shown here is derived from an EMBL/GenBank/DDBJ whole genome shotgun (WGS) entry which is preliminary data.</text>
</comment>
<feature type="domain" description="DH" evidence="5">
    <location>
        <begin position="1"/>
        <end position="95"/>
    </location>
</feature>
<name>A0A8S4RHM4_9NEOP</name>
<evidence type="ECO:0000256" key="4">
    <source>
        <dbReference type="SAM" id="MobiDB-lite"/>
    </source>
</evidence>
<dbReference type="InterPro" id="IPR035899">
    <property type="entry name" value="DBL_dom_sf"/>
</dbReference>
<proteinExistence type="predicted"/>
<sequence length="389" mass="42940">MALDALRERRRKHKELQHFLAGREQLPRCGRLQLRDLLACVWQRLTKYQLLLESILKTVAEDLCENEESESVDDVAQLKKALTVAKEVLHSVDTAIRTAENEHRLRSIQSKLEVRIPGGVGGSGGEFEELRRLDLTTHSLRHEGELSLRTDTKKISVLALLLDDSLVLLQREGDKFVLRPLAQLSNAALLSPLIKWDKVLFRPNAAVRNTFFLMNINGIQMHELSSNTANEYVTWVKHIQESPLARLAESKPILTPSHQHTRSTDDSGINVSRNPSDASEKSTTSSAAPEEPCESERETAMPEQDDTSAERDKRPPPDPLEDGDDKHKPAGATVGRISTHGGDAAPALQPSAAVHVRAPPGAALTQRAFSHRGTRTKRASAPAGSQLAL</sequence>
<keyword evidence="2" id="KW-0963">Cytoplasm</keyword>
<reference evidence="6" key="1">
    <citation type="submission" date="2022-03" db="EMBL/GenBank/DDBJ databases">
        <authorList>
            <person name="Lindestad O."/>
        </authorList>
    </citation>
    <scope>NUCLEOTIDE SEQUENCE</scope>
</reference>
<dbReference type="Gene3D" id="1.20.900.10">
    <property type="entry name" value="Dbl homology (DH) domain"/>
    <property type="match status" value="1"/>
</dbReference>
<feature type="region of interest" description="Disordered" evidence="4">
    <location>
        <begin position="251"/>
        <end position="389"/>
    </location>
</feature>
<dbReference type="GO" id="GO:0007186">
    <property type="term" value="P:G protein-coupled receptor signaling pathway"/>
    <property type="evidence" value="ECO:0007669"/>
    <property type="project" value="TreeGrafter"/>
</dbReference>
<dbReference type="OrthoDB" id="2272012at2759"/>
<feature type="compositionally biased region" description="Polar residues" evidence="4">
    <location>
        <begin position="266"/>
        <end position="283"/>
    </location>
</feature>
<keyword evidence="3" id="KW-0597">Phosphoprotein</keyword>
<dbReference type="GO" id="GO:0005085">
    <property type="term" value="F:guanyl-nucleotide exchange factor activity"/>
    <property type="evidence" value="ECO:0007669"/>
    <property type="project" value="InterPro"/>
</dbReference>
<dbReference type="SUPFAM" id="SSF48065">
    <property type="entry name" value="DBL homology domain (DH-domain)"/>
    <property type="match status" value="1"/>
</dbReference>
<dbReference type="SUPFAM" id="SSF50729">
    <property type="entry name" value="PH domain-like"/>
    <property type="match status" value="1"/>
</dbReference>
<dbReference type="AlphaFoldDB" id="A0A8S4RHM4"/>
<evidence type="ECO:0000256" key="2">
    <source>
        <dbReference type="ARBA" id="ARBA00022490"/>
    </source>
</evidence>
<gene>
    <name evidence="6" type="primary">jg10453</name>
    <name evidence="6" type="ORF">PAEG_LOCUS12873</name>
</gene>
<dbReference type="InterPro" id="IPR041020">
    <property type="entry name" value="PH_16"/>
</dbReference>
<comment type="subcellular location">
    <subcellularLocation>
        <location evidence="1">Cytoplasm</location>
    </subcellularLocation>
</comment>
<dbReference type="PROSITE" id="PS50010">
    <property type="entry name" value="DH_2"/>
    <property type="match status" value="1"/>
</dbReference>
<accession>A0A8S4RHM4</accession>
<evidence type="ECO:0000259" key="5">
    <source>
        <dbReference type="PROSITE" id="PS50010"/>
    </source>
</evidence>
<dbReference type="PANTHER" id="PTHR45872">
    <property type="entry name" value="RHO GUANINE NUCLEOTIDE EXCHANGE FACTOR 2, ISOFORM D"/>
    <property type="match status" value="1"/>
</dbReference>
<dbReference type="Pfam" id="PF17838">
    <property type="entry name" value="PH_16"/>
    <property type="match status" value="1"/>
</dbReference>
<dbReference type="EMBL" id="CAKXAJ010025115">
    <property type="protein sequence ID" value="CAH2235201.1"/>
    <property type="molecule type" value="Genomic_DNA"/>
</dbReference>
<dbReference type="Pfam" id="PF00621">
    <property type="entry name" value="RhoGEF"/>
    <property type="match status" value="1"/>
</dbReference>
<dbReference type="GO" id="GO:0005737">
    <property type="term" value="C:cytoplasm"/>
    <property type="evidence" value="ECO:0007669"/>
    <property type="project" value="UniProtKB-SubCell"/>
</dbReference>
<dbReference type="Proteomes" id="UP000838756">
    <property type="component" value="Unassembled WGS sequence"/>
</dbReference>
<evidence type="ECO:0000256" key="1">
    <source>
        <dbReference type="ARBA" id="ARBA00004496"/>
    </source>
</evidence>
<evidence type="ECO:0000256" key="3">
    <source>
        <dbReference type="ARBA" id="ARBA00022553"/>
    </source>
</evidence>
<dbReference type="PANTHER" id="PTHR45872:SF2">
    <property type="entry name" value="RHO GUANINE NUCLEOTIDE EXCHANGE FACTOR 2, ISOFORM D"/>
    <property type="match status" value="1"/>
</dbReference>
<dbReference type="InterPro" id="IPR000219">
    <property type="entry name" value="DH_dom"/>
</dbReference>
<dbReference type="InterPro" id="IPR011993">
    <property type="entry name" value="PH-like_dom_sf"/>
</dbReference>
<organism evidence="6 7">
    <name type="scientific">Pararge aegeria aegeria</name>
    <dbReference type="NCBI Taxonomy" id="348720"/>
    <lineage>
        <taxon>Eukaryota</taxon>
        <taxon>Metazoa</taxon>
        <taxon>Ecdysozoa</taxon>
        <taxon>Arthropoda</taxon>
        <taxon>Hexapoda</taxon>
        <taxon>Insecta</taxon>
        <taxon>Pterygota</taxon>
        <taxon>Neoptera</taxon>
        <taxon>Endopterygota</taxon>
        <taxon>Lepidoptera</taxon>
        <taxon>Glossata</taxon>
        <taxon>Ditrysia</taxon>
        <taxon>Papilionoidea</taxon>
        <taxon>Nymphalidae</taxon>
        <taxon>Satyrinae</taxon>
        <taxon>Satyrini</taxon>
        <taxon>Parargina</taxon>
        <taxon>Pararge</taxon>
    </lineage>
</organism>
<protein>
    <submittedName>
        <fullName evidence="6">Jg10453 protein</fullName>
    </submittedName>
</protein>
<keyword evidence="7" id="KW-1185">Reference proteome</keyword>
<evidence type="ECO:0000313" key="6">
    <source>
        <dbReference type="EMBL" id="CAH2235201.1"/>
    </source>
</evidence>
<evidence type="ECO:0000313" key="7">
    <source>
        <dbReference type="Proteomes" id="UP000838756"/>
    </source>
</evidence>